<protein>
    <submittedName>
        <fullName evidence="2">Uncharacterized protein</fullName>
    </submittedName>
</protein>
<evidence type="ECO:0000313" key="2">
    <source>
        <dbReference type="EMBL" id="KAF6394978.1"/>
    </source>
</evidence>
<feature type="region of interest" description="Disordered" evidence="1">
    <location>
        <begin position="1"/>
        <end position="21"/>
    </location>
</feature>
<comment type="caution">
    <text evidence="2">The sequence shown here is derived from an EMBL/GenBank/DDBJ whole genome shotgun (WGS) entry which is preliminary data.</text>
</comment>
<dbReference type="InParanoid" id="A0A7J8B8E5"/>
<dbReference type="EMBL" id="JACASF010000034">
    <property type="protein sequence ID" value="KAF6394978.1"/>
    <property type="molecule type" value="Genomic_DNA"/>
</dbReference>
<dbReference type="AlphaFoldDB" id="A0A7J8B8E5"/>
<keyword evidence="3" id="KW-1185">Reference proteome</keyword>
<evidence type="ECO:0000313" key="3">
    <source>
        <dbReference type="Proteomes" id="UP000550707"/>
    </source>
</evidence>
<reference evidence="2 3" key="1">
    <citation type="journal article" date="2020" name="Nature">
        <title>Six reference-quality genomes reveal evolution of bat adaptations.</title>
        <authorList>
            <person name="Jebb D."/>
            <person name="Huang Z."/>
            <person name="Pippel M."/>
            <person name="Hughes G.M."/>
            <person name="Lavrichenko K."/>
            <person name="Devanna P."/>
            <person name="Winkler S."/>
            <person name="Jermiin L.S."/>
            <person name="Skirmuntt E.C."/>
            <person name="Katzourakis A."/>
            <person name="Burkitt-Gray L."/>
            <person name="Ray D.A."/>
            <person name="Sullivan K.A.M."/>
            <person name="Roscito J.G."/>
            <person name="Kirilenko B.M."/>
            <person name="Davalos L.M."/>
            <person name="Corthals A.P."/>
            <person name="Power M.L."/>
            <person name="Jones G."/>
            <person name="Ransome R.D."/>
            <person name="Dechmann D.K.N."/>
            <person name="Locatelli A.G."/>
            <person name="Puechmaille S.J."/>
            <person name="Fedrigo O."/>
            <person name="Jarvis E.D."/>
            <person name="Hiller M."/>
            <person name="Vernes S.C."/>
            <person name="Myers E.W."/>
            <person name="Teeling E.C."/>
        </authorList>
    </citation>
    <scope>NUCLEOTIDE SEQUENCE [LARGE SCALE GENOMIC DNA]</scope>
    <source>
        <strain evidence="2">MMolMol1</strain>
        <tissue evidence="2">Muscle</tissue>
    </source>
</reference>
<organism evidence="2 3">
    <name type="scientific">Molossus molossus</name>
    <name type="common">Pallas' mastiff bat</name>
    <name type="synonym">Vespertilio molossus</name>
    <dbReference type="NCBI Taxonomy" id="27622"/>
    <lineage>
        <taxon>Eukaryota</taxon>
        <taxon>Metazoa</taxon>
        <taxon>Chordata</taxon>
        <taxon>Craniata</taxon>
        <taxon>Vertebrata</taxon>
        <taxon>Euteleostomi</taxon>
        <taxon>Mammalia</taxon>
        <taxon>Eutheria</taxon>
        <taxon>Laurasiatheria</taxon>
        <taxon>Chiroptera</taxon>
        <taxon>Yangochiroptera</taxon>
        <taxon>Molossidae</taxon>
        <taxon>Molossus</taxon>
    </lineage>
</organism>
<accession>A0A7J8B8E5</accession>
<name>A0A7J8B8E5_MOLMO</name>
<proteinExistence type="predicted"/>
<dbReference type="Proteomes" id="UP000550707">
    <property type="component" value="Unassembled WGS sequence"/>
</dbReference>
<feature type="compositionally biased region" description="Polar residues" evidence="1">
    <location>
        <begin position="9"/>
        <end position="21"/>
    </location>
</feature>
<sequence length="169" mass="17872">MKAPPYSCSPGTSPWNPGQSAQSWGSLQSSLAYSLCGEGLGPQALQQSPLYSSLPIASVHQASSTSGCCTNCPSAWSASPPDPHPLVNSSPSTLCSDLTFLMKPALYKTGLISIAVKHTTPDIVGAKHHQNIDGFCGSETWTGLTGYGLSLLFPLCWHLGLKWPETRII</sequence>
<evidence type="ECO:0000256" key="1">
    <source>
        <dbReference type="SAM" id="MobiDB-lite"/>
    </source>
</evidence>
<gene>
    <name evidence="2" type="ORF">HJG59_010478</name>
</gene>